<gene>
    <name evidence="4" type="ORF">NBRC110019_17090</name>
</gene>
<dbReference type="AlphaFoldDB" id="A0A9W6EUJ4"/>
<dbReference type="Proteomes" id="UP001143545">
    <property type="component" value="Unassembled WGS sequence"/>
</dbReference>
<dbReference type="PANTHER" id="PTHR11851">
    <property type="entry name" value="METALLOPROTEASE"/>
    <property type="match status" value="1"/>
</dbReference>
<evidence type="ECO:0000259" key="3">
    <source>
        <dbReference type="Pfam" id="PF05193"/>
    </source>
</evidence>
<keyword evidence="5" id="KW-1185">Reference proteome</keyword>
<comment type="caution">
    <text evidence="4">The sequence shown here is derived from an EMBL/GenBank/DDBJ whole genome shotgun (WGS) entry which is preliminary data.</text>
</comment>
<dbReference type="SUPFAM" id="SSF63411">
    <property type="entry name" value="LuxS/MPP-like metallohydrolase"/>
    <property type="match status" value="2"/>
</dbReference>
<proteinExistence type="predicted"/>
<dbReference type="InterPro" id="IPR011765">
    <property type="entry name" value="Pept_M16_N"/>
</dbReference>
<reference evidence="4" key="1">
    <citation type="submission" date="2022-07" db="EMBL/GenBank/DDBJ databases">
        <title>Taxonomy of Novel Oxalotrophic and Methylotrophic Bacteria.</title>
        <authorList>
            <person name="Sahin N."/>
            <person name="Tani A."/>
        </authorList>
    </citation>
    <scope>NUCLEOTIDE SEQUENCE</scope>
    <source>
        <strain evidence="4">AM327</strain>
    </source>
</reference>
<dbReference type="InterPro" id="IPR011249">
    <property type="entry name" value="Metalloenz_LuxS/M16"/>
</dbReference>
<evidence type="ECO:0000313" key="4">
    <source>
        <dbReference type="EMBL" id="GLB52669.1"/>
    </source>
</evidence>
<dbReference type="Gene3D" id="3.30.830.10">
    <property type="entry name" value="Metalloenzyme, LuxS/M16 peptidase-like"/>
    <property type="match status" value="2"/>
</dbReference>
<dbReference type="Gene3D" id="2.50.20.10">
    <property type="entry name" value="Lipoprotein localisation LolA/LolB/LppX"/>
    <property type="match status" value="1"/>
</dbReference>
<evidence type="ECO:0000259" key="2">
    <source>
        <dbReference type="Pfam" id="PF00675"/>
    </source>
</evidence>
<dbReference type="Pfam" id="PF00675">
    <property type="entry name" value="Peptidase_M16"/>
    <property type="match status" value="1"/>
</dbReference>
<feature type="domain" description="Peptidase M16 C-terminal" evidence="3">
    <location>
        <begin position="183"/>
        <end position="362"/>
    </location>
</feature>
<dbReference type="GO" id="GO:0046872">
    <property type="term" value="F:metal ion binding"/>
    <property type="evidence" value="ECO:0007669"/>
    <property type="project" value="InterPro"/>
</dbReference>
<feature type="region of interest" description="Disordered" evidence="1">
    <location>
        <begin position="1"/>
        <end position="23"/>
    </location>
</feature>
<sequence length="676" mass="75360">MSVNAQIDRSQMPEPGPTPSIHLGTPELYTLSNGLTVLFVENHKLPRISISLQINNTPHTEGDKAGVGSLTASLMGNGTTNMSKDEYNEEVDFLGARINLSAEGGYAQALSKNFERITELMADGALNPNFTEEELDKERTKLIEGLKSGEKSAAEVSSRVQDVLLYGANHPYGEYTTEETLNNVSLADVKKYYKTYFVPQNAYMVVTGDFQLKKAKKFIKKYFGPWLSAKAPSITVPEANPIQYTQIDFVNMPNAVQSELAVVSPIKLKMADADYPAVLVANYILGGAFGSYLNMNLREEHGYTYGARSNASPDEWTNGEFSATTKIRNAVTDSAVVETLKEIKRIREELVTDKDLSNAKAKYLGNFIMATEDPKTTARYAVNIKTKNLPEDYYETFISRINAVTAEDVKRVANKYFPYNNLRVVVVGKGSEVLYTLEKIEFEGKTMPVFYFDKFGNKIDRPVFSKPIPEGVTAKTVLTDYIEAIGGMDAVSKVKTIMMTGETKVQGMTLQLDIKRSDKGQLSQALSLNGNVMQKQVINGDTGYIVSQGMKNDLEAEDLKNASYEAYPIPEYQLLNNDNIKLTAIETLDGKDVYVVTFSDNKTFYYDTQTHLKVSKVETNEFNGQVYTTTLTFSDYREVDGIKFPYIFKQTTGPQELSFTLKEVKINEGVSDADFE</sequence>
<evidence type="ECO:0000256" key="1">
    <source>
        <dbReference type="SAM" id="MobiDB-lite"/>
    </source>
</evidence>
<name>A0A9W6EUJ4_9FLAO</name>
<organism evidence="4 5">
    <name type="scientific">Neptunitalea chrysea</name>
    <dbReference type="NCBI Taxonomy" id="1647581"/>
    <lineage>
        <taxon>Bacteria</taxon>
        <taxon>Pseudomonadati</taxon>
        <taxon>Bacteroidota</taxon>
        <taxon>Flavobacteriia</taxon>
        <taxon>Flavobacteriales</taxon>
        <taxon>Flavobacteriaceae</taxon>
        <taxon>Neptunitalea</taxon>
    </lineage>
</organism>
<protein>
    <recommendedName>
        <fullName evidence="6">Peptidase M16</fullName>
    </recommendedName>
</protein>
<dbReference type="EMBL" id="BRVP01000010">
    <property type="protein sequence ID" value="GLB52669.1"/>
    <property type="molecule type" value="Genomic_DNA"/>
</dbReference>
<dbReference type="InterPro" id="IPR050361">
    <property type="entry name" value="MPP/UQCRC_Complex"/>
</dbReference>
<accession>A0A9W6EUJ4</accession>
<evidence type="ECO:0008006" key="6">
    <source>
        <dbReference type="Google" id="ProtNLM"/>
    </source>
</evidence>
<dbReference type="Pfam" id="PF05193">
    <property type="entry name" value="Peptidase_M16_C"/>
    <property type="match status" value="1"/>
</dbReference>
<dbReference type="InterPro" id="IPR007863">
    <property type="entry name" value="Peptidase_M16_C"/>
</dbReference>
<evidence type="ECO:0000313" key="5">
    <source>
        <dbReference type="Proteomes" id="UP001143545"/>
    </source>
</evidence>
<feature type="domain" description="Peptidase M16 N-terminal" evidence="2">
    <location>
        <begin position="37"/>
        <end position="153"/>
    </location>
</feature>